<reference evidence="4" key="2">
    <citation type="submission" date="2021-01" db="UniProtKB">
        <authorList>
            <consortium name="EnsemblPlants"/>
        </authorList>
    </citation>
    <scope>IDENTIFICATION</scope>
</reference>
<dbReference type="SUPFAM" id="SSF52058">
    <property type="entry name" value="L domain-like"/>
    <property type="match status" value="1"/>
</dbReference>
<keyword evidence="5" id="KW-1185">Reference proteome</keyword>
<name>A0A7N2MCF9_QUELO</name>
<dbReference type="AlphaFoldDB" id="A0A7N2MCF9"/>
<dbReference type="Gramene" id="QL08p021107:mrna">
    <property type="protein sequence ID" value="QL08p021107:mrna"/>
    <property type="gene ID" value="QL08p021107"/>
</dbReference>
<keyword evidence="2" id="KW-0732">Signal</keyword>
<dbReference type="InterPro" id="IPR032675">
    <property type="entry name" value="LRR_dom_sf"/>
</dbReference>
<dbReference type="InterPro" id="IPR001611">
    <property type="entry name" value="Leu-rich_rpt"/>
</dbReference>
<protein>
    <recommendedName>
        <fullName evidence="3">EGF-like domain-containing protein</fullName>
    </recommendedName>
</protein>
<dbReference type="Pfam" id="PF00560">
    <property type="entry name" value="LRR_1"/>
    <property type="match status" value="3"/>
</dbReference>
<dbReference type="EnsemblPlants" id="QL08p021107:mrna">
    <property type="protein sequence ID" value="QL08p021107:mrna"/>
    <property type="gene ID" value="QL08p021107"/>
</dbReference>
<dbReference type="Pfam" id="PF24141">
    <property type="entry name" value="LRR_ComC"/>
    <property type="match status" value="1"/>
</dbReference>
<dbReference type="InParanoid" id="A0A7N2MCF9"/>
<evidence type="ECO:0000256" key="2">
    <source>
        <dbReference type="SAM" id="SignalP"/>
    </source>
</evidence>
<dbReference type="EMBL" id="LRBV02000008">
    <property type="status" value="NOT_ANNOTATED_CDS"/>
    <property type="molecule type" value="Genomic_DNA"/>
</dbReference>
<dbReference type="PANTHER" id="PTHR48006:SF81">
    <property type="entry name" value="PROTEIN KINASE DOMAIN-CONTAINING PROTEIN"/>
    <property type="match status" value="1"/>
</dbReference>
<sequence>MFFIRLLLASAVTFCFTSFVLATVLVDDEIQALRDIAKTLGKTDWNFNEDPCSAQSVWVKNLDNAVNCNCSIPNTTGCHVVSIVLKAQNLPGTLPPELVNLPYLEEIDLTRNYLNGTIPPKWGSFTRLVNISLLGNRLTGSIPKELGNISTLKSLTLEFNMLSGSLPKELGNLINIERLHFTSNYFTGEIPETFAGLTTMKDFRIGENNFSGKIPDFIQNWTNLDKLVIQASGLNGPIPLHIAFLENLSDLRISDLRGPEAKFPPLQNMTKMKTLILRSCNITGQLPEYLGKMNKLTTLDLSFNKLTGGIPSSYVGLDINFMYLTGNLLSGPVPHWMLNRGSIDLSYNNFANGSLICEHQSLNLFTTSSKGSDTGNISCLRSSSCPKMLMGGLEHGPSLSKTCGNMLSGLLEDVHRPHSLLRHGLCMCSMCSGSYQAVTKESLDFLMFRLAV</sequence>
<evidence type="ECO:0000259" key="3">
    <source>
        <dbReference type="Pfam" id="PF24141"/>
    </source>
</evidence>
<accession>A0A7N2MCF9</accession>
<dbReference type="GO" id="GO:0016020">
    <property type="term" value="C:membrane"/>
    <property type="evidence" value="ECO:0007669"/>
    <property type="project" value="UniProtKB-SubCell"/>
</dbReference>
<dbReference type="InterPro" id="IPR057013">
    <property type="entry name" value="LRR_ComC"/>
</dbReference>
<reference evidence="4 5" key="1">
    <citation type="journal article" date="2016" name="G3 (Bethesda)">
        <title>First Draft Assembly and Annotation of the Genome of a California Endemic Oak Quercus lobata Nee (Fagaceae).</title>
        <authorList>
            <person name="Sork V.L."/>
            <person name="Fitz-Gibbon S.T."/>
            <person name="Puiu D."/>
            <person name="Crepeau M."/>
            <person name="Gugger P.F."/>
            <person name="Sherman R."/>
            <person name="Stevens K."/>
            <person name="Langley C.H."/>
            <person name="Pellegrini M."/>
            <person name="Salzberg S.L."/>
        </authorList>
    </citation>
    <scope>NUCLEOTIDE SEQUENCE [LARGE SCALE GENOMIC DNA]</scope>
    <source>
        <strain evidence="4 5">cv. SW786</strain>
    </source>
</reference>
<dbReference type="FunFam" id="3.80.10.10:FF:001070">
    <property type="entry name" value="Leucine-rich repeat transmembrane protein kinase"/>
    <property type="match status" value="1"/>
</dbReference>
<dbReference type="OMA" id="KIVMHAS"/>
<feature type="signal peptide" evidence="2">
    <location>
        <begin position="1"/>
        <end position="22"/>
    </location>
</feature>
<feature type="chain" id="PRO_5029642586" description="EGF-like domain-containing protein" evidence="2">
    <location>
        <begin position="23"/>
        <end position="452"/>
    </location>
</feature>
<dbReference type="InterPro" id="IPR051824">
    <property type="entry name" value="LRR_Rcpt-Like_S/T_Kinase"/>
</dbReference>
<evidence type="ECO:0000313" key="4">
    <source>
        <dbReference type="EnsemblPlants" id="QL08p021107:mrna"/>
    </source>
</evidence>
<organism evidence="4 5">
    <name type="scientific">Quercus lobata</name>
    <name type="common">Valley oak</name>
    <dbReference type="NCBI Taxonomy" id="97700"/>
    <lineage>
        <taxon>Eukaryota</taxon>
        <taxon>Viridiplantae</taxon>
        <taxon>Streptophyta</taxon>
        <taxon>Embryophyta</taxon>
        <taxon>Tracheophyta</taxon>
        <taxon>Spermatophyta</taxon>
        <taxon>Magnoliopsida</taxon>
        <taxon>eudicotyledons</taxon>
        <taxon>Gunneridae</taxon>
        <taxon>Pentapetalae</taxon>
        <taxon>rosids</taxon>
        <taxon>fabids</taxon>
        <taxon>Fagales</taxon>
        <taxon>Fagaceae</taxon>
        <taxon>Quercus</taxon>
    </lineage>
</organism>
<evidence type="ECO:0000313" key="5">
    <source>
        <dbReference type="Proteomes" id="UP000594261"/>
    </source>
</evidence>
<proteinExistence type="predicted"/>
<feature type="domain" description="EGF-like" evidence="3">
    <location>
        <begin position="223"/>
        <end position="316"/>
    </location>
</feature>
<evidence type="ECO:0000256" key="1">
    <source>
        <dbReference type="ARBA" id="ARBA00004479"/>
    </source>
</evidence>
<dbReference type="Proteomes" id="UP000594261">
    <property type="component" value="Chromosome 8"/>
</dbReference>
<dbReference type="FunFam" id="3.80.10.10:FF:000452">
    <property type="entry name" value="Probable LRR receptor-like serine/threonine-protein kinase RFK1"/>
    <property type="match status" value="1"/>
</dbReference>
<comment type="subcellular location">
    <subcellularLocation>
        <location evidence="1">Membrane</location>
        <topology evidence="1">Single-pass type I membrane protein</topology>
    </subcellularLocation>
</comment>
<dbReference type="Gene3D" id="3.80.10.10">
    <property type="entry name" value="Ribonuclease Inhibitor"/>
    <property type="match status" value="3"/>
</dbReference>
<dbReference type="PANTHER" id="PTHR48006">
    <property type="entry name" value="LEUCINE-RICH REPEAT-CONTAINING PROTEIN DDB_G0281931-RELATED"/>
    <property type="match status" value="1"/>
</dbReference>